<gene>
    <name evidence="2" type="ORF">B9G79_13030</name>
</gene>
<feature type="signal peptide" evidence="1">
    <location>
        <begin position="1"/>
        <end position="19"/>
    </location>
</feature>
<proteinExistence type="predicted"/>
<evidence type="ECO:0000313" key="3">
    <source>
        <dbReference type="Proteomes" id="UP000197003"/>
    </source>
</evidence>
<protein>
    <submittedName>
        <fullName evidence="2">Uncharacterized protein</fullName>
    </submittedName>
</protein>
<dbReference type="EMBL" id="CP020946">
    <property type="protein sequence ID" value="ASD64424.1"/>
    <property type="molecule type" value="Genomic_DNA"/>
</dbReference>
<sequence>MTKAILSLLVILSSSVSFAAPSCLLETTNTLRAEELVLEVKENTDLAAYVLRTQESGFNVSVVLVDGRYIGTISKGDSSASTIVEGNLDLSLKKGSDRLTVSCPAN</sequence>
<evidence type="ECO:0000313" key="2">
    <source>
        <dbReference type="EMBL" id="ASD64424.1"/>
    </source>
</evidence>
<organism evidence="2 3">
    <name type="scientific">Bdellovibrio bacteriovorus</name>
    <dbReference type="NCBI Taxonomy" id="959"/>
    <lineage>
        <taxon>Bacteria</taxon>
        <taxon>Pseudomonadati</taxon>
        <taxon>Bdellovibrionota</taxon>
        <taxon>Bdellovibrionia</taxon>
        <taxon>Bdellovibrionales</taxon>
        <taxon>Pseudobdellovibrionaceae</taxon>
        <taxon>Bdellovibrio</taxon>
    </lineage>
</organism>
<dbReference type="RefSeq" id="WP_088565894.1">
    <property type="nucleotide sequence ID" value="NZ_CP020946.1"/>
</dbReference>
<dbReference type="OrthoDB" id="5296498at2"/>
<accession>A0A1Z3NAC2</accession>
<evidence type="ECO:0000256" key="1">
    <source>
        <dbReference type="SAM" id="SignalP"/>
    </source>
</evidence>
<dbReference type="AlphaFoldDB" id="A0A1Z3NAC2"/>
<reference evidence="2 3" key="1">
    <citation type="submission" date="2017-04" db="EMBL/GenBank/DDBJ databases">
        <title>Whole genome sequence of Bdellovibrio bacteriovorus strain SSB218315.</title>
        <authorList>
            <person name="Oyedara O."/>
            <person name="Rodriguez-Perez M.A."/>
        </authorList>
    </citation>
    <scope>NUCLEOTIDE SEQUENCE [LARGE SCALE GENOMIC DNA]</scope>
    <source>
        <strain evidence="2 3">SSB218315</strain>
    </source>
</reference>
<dbReference type="Proteomes" id="UP000197003">
    <property type="component" value="Chromosome"/>
</dbReference>
<keyword evidence="1" id="KW-0732">Signal</keyword>
<feature type="chain" id="PRO_5013368940" evidence="1">
    <location>
        <begin position="20"/>
        <end position="106"/>
    </location>
</feature>
<name>A0A1Z3NAC2_BDEBC</name>